<name>A0A8J6QHJ0_9GAMM</name>
<proteinExistence type="predicted"/>
<keyword evidence="2" id="KW-1185">Reference proteome</keyword>
<evidence type="ECO:0000313" key="1">
    <source>
        <dbReference type="EMBL" id="MBD1388572.1"/>
    </source>
</evidence>
<accession>A0A8J6QHJ0</accession>
<dbReference type="InterPro" id="IPR009858">
    <property type="entry name" value="DUF1415"/>
</dbReference>
<protein>
    <submittedName>
        <fullName evidence="1">DUF1415 domain-containing protein</fullName>
    </submittedName>
</protein>
<dbReference type="EMBL" id="JACXAF010000004">
    <property type="protein sequence ID" value="MBD1388572.1"/>
    <property type="molecule type" value="Genomic_DNA"/>
</dbReference>
<gene>
    <name evidence="1" type="ORF">IC617_03950</name>
</gene>
<organism evidence="1 2">
    <name type="scientific">Neiella litorisoli</name>
    <dbReference type="NCBI Taxonomy" id="2771431"/>
    <lineage>
        <taxon>Bacteria</taxon>
        <taxon>Pseudomonadati</taxon>
        <taxon>Pseudomonadota</taxon>
        <taxon>Gammaproteobacteria</taxon>
        <taxon>Alteromonadales</taxon>
        <taxon>Echinimonadaceae</taxon>
        <taxon>Neiella</taxon>
    </lineage>
</organism>
<evidence type="ECO:0000313" key="2">
    <source>
        <dbReference type="Proteomes" id="UP000638014"/>
    </source>
</evidence>
<dbReference type="RefSeq" id="WP_191143687.1">
    <property type="nucleotide sequence ID" value="NZ_JACXAF010000004.1"/>
</dbReference>
<dbReference type="Proteomes" id="UP000638014">
    <property type="component" value="Unassembled WGS sequence"/>
</dbReference>
<dbReference type="AlphaFoldDB" id="A0A8J6QHJ0"/>
<sequence length="185" mass="21377">MIESVRQEVEQWLKDVVIGLNLCPFAARPHRMSLIDIVVSTATDEEALLLQLQDETQRLLAAPVDELETTIIAVPDMLQQFDHYNDFLDLADALLEQQGFSGHLQIASFHPQYQFVDTEPDDTSNLTNCSPYPLLHLIREQSLTDALMNYADPDKIPERNIARLERLSWEQLQHYFPYIFKQPPK</sequence>
<comment type="caution">
    <text evidence="1">The sequence shown here is derived from an EMBL/GenBank/DDBJ whole genome shotgun (WGS) entry which is preliminary data.</text>
</comment>
<reference evidence="1" key="1">
    <citation type="submission" date="2020-09" db="EMBL/GenBank/DDBJ databases">
        <title>A novel bacterium of genus Neiella, isolated from South China Sea.</title>
        <authorList>
            <person name="Huang H."/>
            <person name="Mo K."/>
            <person name="Hu Y."/>
        </authorList>
    </citation>
    <scope>NUCLEOTIDE SEQUENCE</scope>
    <source>
        <strain evidence="1">HB171785</strain>
    </source>
</reference>
<dbReference type="Pfam" id="PF07209">
    <property type="entry name" value="DUF1415"/>
    <property type="match status" value="1"/>
</dbReference>